<evidence type="ECO:0000313" key="1">
    <source>
        <dbReference type="EMBL" id="KAJ3489109.1"/>
    </source>
</evidence>
<dbReference type="Gene3D" id="1.20.120.1630">
    <property type="match status" value="1"/>
</dbReference>
<gene>
    <name evidence="1" type="ORF">NLI96_g2348</name>
</gene>
<organism evidence="1 2">
    <name type="scientific">Meripilus lineatus</name>
    <dbReference type="NCBI Taxonomy" id="2056292"/>
    <lineage>
        <taxon>Eukaryota</taxon>
        <taxon>Fungi</taxon>
        <taxon>Dikarya</taxon>
        <taxon>Basidiomycota</taxon>
        <taxon>Agaricomycotina</taxon>
        <taxon>Agaricomycetes</taxon>
        <taxon>Polyporales</taxon>
        <taxon>Meripilaceae</taxon>
        <taxon>Meripilus</taxon>
    </lineage>
</organism>
<reference evidence="1" key="1">
    <citation type="submission" date="2022-07" db="EMBL/GenBank/DDBJ databases">
        <title>Genome Sequence of Physisporinus lineatus.</title>
        <authorList>
            <person name="Buettner E."/>
        </authorList>
    </citation>
    <scope>NUCLEOTIDE SEQUENCE</scope>
    <source>
        <strain evidence="1">VT162</strain>
    </source>
</reference>
<comment type="caution">
    <text evidence="1">The sequence shown here is derived from an EMBL/GenBank/DDBJ whole genome shotgun (WGS) entry which is preliminary data.</text>
</comment>
<dbReference type="EMBL" id="JANAWD010000052">
    <property type="protein sequence ID" value="KAJ3489109.1"/>
    <property type="molecule type" value="Genomic_DNA"/>
</dbReference>
<dbReference type="Proteomes" id="UP001212997">
    <property type="component" value="Unassembled WGS sequence"/>
</dbReference>
<sequence length="173" mass="19430">MSLLKVPFLLRQSFWGWKITTSPNPTLEQTDEPDSSTFLRATLLACTRYLGPTMAVMEALAIIATRLTQWTPESRHPLRAADELSLTSYYILGWALLYAGATIQAWCIHELGTFYTLKPQKMENHKLVTTGPYSVWINVGSLQARFDHVGGCVVIIVCRDTNLFGSYEDNAGR</sequence>
<protein>
    <submittedName>
        <fullName evidence="1">Uncharacterized protein</fullName>
    </submittedName>
</protein>
<keyword evidence="2" id="KW-1185">Reference proteome</keyword>
<accession>A0AAD5VE88</accession>
<proteinExistence type="predicted"/>
<name>A0AAD5VE88_9APHY</name>
<evidence type="ECO:0000313" key="2">
    <source>
        <dbReference type="Proteomes" id="UP001212997"/>
    </source>
</evidence>
<dbReference type="AlphaFoldDB" id="A0AAD5VE88"/>